<dbReference type="SUPFAM" id="SSF46934">
    <property type="entry name" value="UBA-like"/>
    <property type="match status" value="1"/>
</dbReference>
<dbReference type="Pfam" id="PF00176">
    <property type="entry name" value="SNF2-rel_dom"/>
    <property type="match status" value="1"/>
</dbReference>
<evidence type="ECO:0000256" key="3">
    <source>
        <dbReference type="ARBA" id="ARBA00007025"/>
    </source>
</evidence>
<feature type="compositionally biased region" description="Basic residues" evidence="17">
    <location>
        <begin position="264"/>
        <end position="278"/>
    </location>
</feature>
<comment type="catalytic activity">
    <reaction evidence="15">
        <text>ATP + H2O = ADP + phosphate + H(+)</text>
        <dbReference type="Rhea" id="RHEA:13065"/>
        <dbReference type="ChEBI" id="CHEBI:15377"/>
        <dbReference type="ChEBI" id="CHEBI:15378"/>
        <dbReference type="ChEBI" id="CHEBI:30616"/>
        <dbReference type="ChEBI" id="CHEBI:43474"/>
        <dbReference type="ChEBI" id="CHEBI:456216"/>
        <dbReference type="EC" id="3.6.4.12"/>
    </reaction>
    <physiologicalReaction direction="left-to-right" evidence="15">
        <dbReference type="Rhea" id="RHEA:13066"/>
    </physiologicalReaction>
</comment>
<evidence type="ECO:0000259" key="19">
    <source>
        <dbReference type="PROSITE" id="PS51192"/>
    </source>
</evidence>
<evidence type="ECO:0000259" key="18">
    <source>
        <dbReference type="PROSITE" id="PS51140"/>
    </source>
</evidence>
<evidence type="ECO:0000256" key="8">
    <source>
        <dbReference type="ARBA" id="ARBA00022801"/>
    </source>
</evidence>
<dbReference type="SUPFAM" id="SSF52540">
    <property type="entry name" value="P-loop containing nucleoside triphosphate hydrolases"/>
    <property type="match status" value="2"/>
</dbReference>
<evidence type="ECO:0000256" key="16">
    <source>
        <dbReference type="ARBA" id="ARBA00059123"/>
    </source>
</evidence>
<keyword evidence="12" id="KW-0238">DNA-binding</keyword>
<feature type="region of interest" description="Disordered" evidence="17">
    <location>
        <begin position="67"/>
        <end position="107"/>
    </location>
</feature>
<feature type="domain" description="Helicase C-terminal" evidence="20">
    <location>
        <begin position="878"/>
        <end position="1040"/>
    </location>
</feature>
<dbReference type="FunFam" id="3.40.50.300:FF:000639">
    <property type="entry name" value="SWI/SNF-related matrix-associated actin-dependent regulator of chromatin subfamily A containing DEAD/H box 1 isoform X1"/>
    <property type="match status" value="1"/>
</dbReference>
<dbReference type="GO" id="GO:0005694">
    <property type="term" value="C:chromosome"/>
    <property type="evidence" value="ECO:0007669"/>
    <property type="project" value="UniProtKB-SubCell"/>
</dbReference>
<dbReference type="PROSITE" id="PS51192">
    <property type="entry name" value="HELICASE_ATP_BIND_1"/>
    <property type="match status" value="1"/>
</dbReference>
<dbReference type="Pfam" id="PF00271">
    <property type="entry name" value="Helicase_C"/>
    <property type="match status" value="1"/>
</dbReference>
<feature type="compositionally biased region" description="Low complexity" evidence="17">
    <location>
        <begin position="321"/>
        <end position="335"/>
    </location>
</feature>
<evidence type="ECO:0000256" key="5">
    <source>
        <dbReference type="ARBA" id="ARBA00022454"/>
    </source>
</evidence>
<dbReference type="PROSITE" id="PS51194">
    <property type="entry name" value="HELICASE_CTER"/>
    <property type="match status" value="1"/>
</dbReference>
<dbReference type="InterPro" id="IPR009060">
    <property type="entry name" value="UBA-like_sf"/>
</dbReference>
<evidence type="ECO:0000256" key="12">
    <source>
        <dbReference type="ARBA" id="ARBA00023125"/>
    </source>
</evidence>
<dbReference type="Proteomes" id="UP000261640">
    <property type="component" value="Unplaced"/>
</dbReference>
<evidence type="ECO:0000313" key="21">
    <source>
        <dbReference type="Ensembl" id="ENSMAMP00000001294.1"/>
    </source>
</evidence>
<feature type="compositionally biased region" description="Acidic residues" evidence="17">
    <location>
        <begin position="381"/>
        <end position="402"/>
    </location>
</feature>
<comment type="function">
    <text evidence="16">DNA helicase that possesses intrinsic ATP-dependent nucleosome-remodeling activity and is both required for DNA repair and heterochromatin organization. Promotes DNA end resection of double-strand breaks (DSBs) following DNA damage: probably acts by weakening histone DNA interactions in nucleosomes flanking DSBs. Required for the restoration of heterochromatin organization after replication.</text>
</comment>
<keyword evidence="22" id="KW-1185">Reference proteome</keyword>
<keyword evidence="5" id="KW-0158">Chromosome</keyword>
<keyword evidence="9" id="KW-0347">Helicase</keyword>
<dbReference type="FunCoup" id="A0A3Q3KV69">
    <property type="interactions" value="1696"/>
</dbReference>
<sequence>MSLFNLDRFRFDKNAATTTSKDQDCGSKSPESEKENKPAQMKPVKAPLKSHARGVVFEEVLSIDLEEDEVPSEPKSKIPLTKKAKNAIGKSSKTEIPDHADHEDNELDEKIKRLQEIFPQLTRSELLEVTGSTSTLDGAVAACLLRFGNKEGPDQGRKRKLDGSSSSHDSCEIQPSKKRRPSVVSDEEDEAKKPSWETQEAMVRRLQRKFPDQDKEELRMVLQEHDWNVEDALQVLQIFSDPDNTSFSSPESEEKKSSKSKSKEKSKKRDCKDSKKHSNICETNTDSTKGSEDDSDSEHSKGSKHRSNVSNLSVWLKKTSDSVSSSSSVKKTTTSNYPKPSSSTAAAQTLSRFASGTSIAKKQAAERKRKARASDEHVSSEEEDNDEDTVSSDFEDSDDCLDSESGMTDPKKEIIKFFQNASIDELSLIPGCSVKKAQKIVELRPFDSWESLVEVFHKENGLSEDLMLGCRVVLKERKVVLGLMSKCETISSKMVKQVTEVMEKGTGAMKQPNILNSQFRLKPYQLIGLKWLLLLHEHKLSGILADEMGLGKTIQAIAFLAQLYKNGIEGPHLITVPSSTLDNWVRELKLWCPSLKVLVYYGSIEDRRYLKHDILNKHVEFNVIVTTYNLAIGNDSDRSLFRKLRLKYAVFDEGHMLKNMNSLRYRHLMAINAEHRLLLTGTPLQNNLLELMSLLNFIMPSMFSSSTTQLSKMFSMKSHEEQSRFERERISQAKLIMKPFILRRVKSEVLKQLPVKKEKVEFCAMSEKQQVLYQTLFEKLKISTSGEKRELCNVMMQLRKMANHPLLHRQYYTPEKLKAMSKLMLKEPTHFDANAELIQEDMEVMSDFELHRLCQQYSSISSFQLENNLLFDSGKFHHLTELLASLKNKGDRVVLFSQFTMMLDIVEVLLKHLKHRYVRLDGSTPIADRIVLIDEFNTDQDIFVFLLSTRAGGLGINLTSANVVILHDIDCNPYNDKQAEDRCHRVGQTRAVQVIKLISKDSIEDCILQLSQKKLKLEQDMTAAEQGGEGTIPEDMASLLKASLGL</sequence>
<dbReference type="GO" id="GO:0043130">
    <property type="term" value="F:ubiquitin binding"/>
    <property type="evidence" value="ECO:0007669"/>
    <property type="project" value="InterPro"/>
</dbReference>
<feature type="region of interest" description="Disordered" evidence="17">
    <location>
        <begin position="240"/>
        <end position="407"/>
    </location>
</feature>
<feature type="compositionally biased region" description="Basic and acidic residues" evidence="17">
    <location>
        <begin position="252"/>
        <end position="263"/>
    </location>
</feature>
<evidence type="ECO:0000256" key="10">
    <source>
        <dbReference type="ARBA" id="ARBA00022840"/>
    </source>
</evidence>
<dbReference type="InterPro" id="IPR027417">
    <property type="entry name" value="P-loop_NTPase"/>
</dbReference>
<dbReference type="GO" id="GO:0005634">
    <property type="term" value="C:nucleus"/>
    <property type="evidence" value="ECO:0007669"/>
    <property type="project" value="UniProtKB-SubCell"/>
</dbReference>
<evidence type="ECO:0000256" key="17">
    <source>
        <dbReference type="SAM" id="MobiDB-lite"/>
    </source>
</evidence>
<dbReference type="GO" id="GO:0006281">
    <property type="term" value="P:DNA repair"/>
    <property type="evidence" value="ECO:0007669"/>
    <property type="project" value="UniProtKB-KW"/>
</dbReference>
<dbReference type="OrthoDB" id="448448at2759"/>
<evidence type="ECO:0000256" key="4">
    <source>
        <dbReference type="ARBA" id="ARBA00012551"/>
    </source>
</evidence>
<dbReference type="Ensembl" id="ENSMAMT00000001321.2">
    <property type="protein sequence ID" value="ENSMAMP00000001294.1"/>
    <property type="gene ID" value="ENSMAMG00000000933.2"/>
</dbReference>
<dbReference type="AlphaFoldDB" id="A0A3Q3KV69"/>
<keyword evidence="11" id="KW-0156">Chromatin regulator</keyword>
<dbReference type="GeneTree" id="ENSGT00910000144252"/>
<keyword evidence="7" id="KW-0227">DNA damage</keyword>
<dbReference type="GO" id="GO:0003678">
    <property type="term" value="F:DNA helicase activity"/>
    <property type="evidence" value="ECO:0007669"/>
    <property type="project" value="UniProtKB-EC"/>
</dbReference>
<evidence type="ECO:0000313" key="22">
    <source>
        <dbReference type="Proteomes" id="UP000261640"/>
    </source>
</evidence>
<protein>
    <recommendedName>
        <fullName evidence="4">DNA helicase</fullName>
        <ecNumber evidence="4">3.6.4.12</ecNumber>
    </recommendedName>
</protein>
<feature type="domain" description="CUE" evidence="18">
    <location>
        <begin position="198"/>
        <end position="241"/>
    </location>
</feature>
<dbReference type="GO" id="GO:0003677">
    <property type="term" value="F:DNA binding"/>
    <property type="evidence" value="ECO:0007669"/>
    <property type="project" value="UniProtKB-KW"/>
</dbReference>
<keyword evidence="14" id="KW-0539">Nucleus</keyword>
<evidence type="ECO:0000256" key="2">
    <source>
        <dbReference type="ARBA" id="ARBA00004286"/>
    </source>
</evidence>
<keyword evidence="8" id="KW-0378">Hydrolase</keyword>
<dbReference type="EC" id="3.6.4.12" evidence="4"/>
<dbReference type="SMART" id="SM00487">
    <property type="entry name" value="DEXDc"/>
    <property type="match status" value="1"/>
</dbReference>
<evidence type="ECO:0000256" key="7">
    <source>
        <dbReference type="ARBA" id="ARBA00022763"/>
    </source>
</evidence>
<dbReference type="GeneID" id="113139112"/>
<evidence type="ECO:0000259" key="20">
    <source>
        <dbReference type="PROSITE" id="PS51194"/>
    </source>
</evidence>
<keyword evidence="13" id="KW-0234">DNA repair</keyword>
<feature type="compositionally biased region" description="Polar residues" evidence="17">
    <location>
        <begin position="336"/>
        <end position="358"/>
    </location>
</feature>
<reference evidence="21" key="1">
    <citation type="submission" date="2025-08" db="UniProtKB">
        <authorList>
            <consortium name="Ensembl"/>
        </authorList>
    </citation>
    <scope>IDENTIFICATION</scope>
</reference>
<evidence type="ECO:0000256" key="9">
    <source>
        <dbReference type="ARBA" id="ARBA00022806"/>
    </source>
</evidence>
<dbReference type="STRING" id="205130.ENSMAMP00000001294"/>
<feature type="region of interest" description="Disordered" evidence="17">
    <location>
        <begin position="149"/>
        <end position="198"/>
    </location>
</feature>
<keyword evidence="10" id="KW-0067">ATP-binding</keyword>
<dbReference type="InParanoid" id="A0A3Q3KV69"/>
<dbReference type="Gene3D" id="3.40.50.10810">
    <property type="entry name" value="Tandem AAA-ATPase domain"/>
    <property type="match status" value="1"/>
</dbReference>
<dbReference type="CDD" id="cd17998">
    <property type="entry name" value="DEXHc_SMARCAD1"/>
    <property type="match status" value="1"/>
</dbReference>
<proteinExistence type="inferred from homology"/>
<feature type="domain" description="CUE" evidence="18">
    <location>
        <begin position="106"/>
        <end position="147"/>
    </location>
</feature>
<dbReference type="InterPro" id="IPR038718">
    <property type="entry name" value="SNF2-like_sf"/>
</dbReference>
<dbReference type="CDD" id="cd14279">
    <property type="entry name" value="CUE"/>
    <property type="match status" value="1"/>
</dbReference>
<dbReference type="InterPro" id="IPR010994">
    <property type="entry name" value="RuvA_2-like"/>
</dbReference>
<dbReference type="InterPro" id="IPR001650">
    <property type="entry name" value="Helicase_C-like"/>
</dbReference>
<feature type="region of interest" description="Disordered" evidence="17">
    <location>
        <begin position="12"/>
        <end position="49"/>
    </location>
</feature>
<name>A0A3Q3KV69_9TELE</name>
<comment type="subcellular location">
    <subcellularLocation>
        <location evidence="2">Chromosome</location>
    </subcellularLocation>
    <subcellularLocation>
        <location evidence="1">Nucleus</location>
    </subcellularLocation>
</comment>
<dbReference type="GO" id="GO:0006325">
    <property type="term" value="P:chromatin organization"/>
    <property type="evidence" value="ECO:0007669"/>
    <property type="project" value="UniProtKB-KW"/>
</dbReference>
<dbReference type="CTD" id="557875"/>
<dbReference type="InterPro" id="IPR003892">
    <property type="entry name" value="CUE"/>
</dbReference>
<keyword evidence="6" id="KW-0547">Nucleotide-binding</keyword>
<feature type="compositionally biased region" description="Basic and acidic residues" evidence="17">
    <location>
        <begin position="21"/>
        <end position="37"/>
    </location>
</feature>
<evidence type="ECO:0000256" key="13">
    <source>
        <dbReference type="ARBA" id="ARBA00023204"/>
    </source>
</evidence>
<dbReference type="GO" id="GO:0005524">
    <property type="term" value="F:ATP binding"/>
    <property type="evidence" value="ECO:0007669"/>
    <property type="project" value="UniProtKB-KW"/>
</dbReference>
<comment type="similarity">
    <text evidence="3">Belongs to the SNF2/RAD54 helicase family.</text>
</comment>
<feature type="compositionally biased region" description="Basic and acidic residues" evidence="17">
    <location>
        <begin position="289"/>
        <end position="301"/>
    </location>
</feature>
<feature type="domain" description="Helicase ATP-binding" evidence="19">
    <location>
        <begin position="533"/>
        <end position="701"/>
    </location>
</feature>
<accession>A0A3Q3KV69</accession>
<evidence type="ECO:0000256" key="1">
    <source>
        <dbReference type="ARBA" id="ARBA00004123"/>
    </source>
</evidence>
<dbReference type="SMART" id="SM00490">
    <property type="entry name" value="HELICc"/>
    <property type="match status" value="1"/>
</dbReference>
<organism evidence="21 22">
    <name type="scientific">Mastacembelus armatus</name>
    <name type="common">zig-zag eel</name>
    <dbReference type="NCBI Taxonomy" id="205130"/>
    <lineage>
        <taxon>Eukaryota</taxon>
        <taxon>Metazoa</taxon>
        <taxon>Chordata</taxon>
        <taxon>Craniata</taxon>
        <taxon>Vertebrata</taxon>
        <taxon>Euteleostomi</taxon>
        <taxon>Actinopterygii</taxon>
        <taxon>Neopterygii</taxon>
        <taxon>Teleostei</taxon>
        <taxon>Neoteleostei</taxon>
        <taxon>Acanthomorphata</taxon>
        <taxon>Anabantaria</taxon>
        <taxon>Synbranchiformes</taxon>
        <taxon>Mastacembelidae</taxon>
        <taxon>Mastacembelus</taxon>
    </lineage>
</organism>
<dbReference type="PANTHER" id="PTHR10799">
    <property type="entry name" value="SNF2/RAD54 HELICASE FAMILY"/>
    <property type="match status" value="1"/>
</dbReference>
<dbReference type="InterPro" id="IPR049730">
    <property type="entry name" value="SNF2/RAD54-like_C"/>
</dbReference>
<evidence type="ECO:0000256" key="15">
    <source>
        <dbReference type="ARBA" id="ARBA00048432"/>
    </source>
</evidence>
<dbReference type="RefSeq" id="XP_026177879.1">
    <property type="nucleotide sequence ID" value="XM_026322094.2"/>
</dbReference>
<dbReference type="InterPro" id="IPR000330">
    <property type="entry name" value="SNF2_N"/>
</dbReference>
<evidence type="ECO:0000256" key="14">
    <source>
        <dbReference type="ARBA" id="ARBA00023242"/>
    </source>
</evidence>
<dbReference type="InterPro" id="IPR014001">
    <property type="entry name" value="Helicase_ATP-bd"/>
</dbReference>
<dbReference type="PROSITE" id="PS51140">
    <property type="entry name" value="CUE"/>
    <property type="match status" value="2"/>
</dbReference>
<reference evidence="21" key="2">
    <citation type="submission" date="2025-09" db="UniProtKB">
        <authorList>
            <consortium name="Ensembl"/>
        </authorList>
    </citation>
    <scope>IDENTIFICATION</scope>
</reference>
<dbReference type="SUPFAM" id="SSF47781">
    <property type="entry name" value="RuvA domain 2-like"/>
    <property type="match status" value="1"/>
</dbReference>
<evidence type="ECO:0000256" key="11">
    <source>
        <dbReference type="ARBA" id="ARBA00022853"/>
    </source>
</evidence>
<dbReference type="Gene3D" id="3.40.50.300">
    <property type="entry name" value="P-loop containing nucleotide triphosphate hydrolases"/>
    <property type="match status" value="1"/>
</dbReference>
<dbReference type="CDD" id="cd18793">
    <property type="entry name" value="SF2_C_SNF"/>
    <property type="match status" value="1"/>
</dbReference>
<feature type="compositionally biased region" description="Basic and acidic residues" evidence="17">
    <location>
        <begin position="92"/>
        <end position="107"/>
    </location>
</feature>
<evidence type="ECO:0000256" key="6">
    <source>
        <dbReference type="ARBA" id="ARBA00022741"/>
    </source>
</evidence>
<dbReference type="GO" id="GO:0016787">
    <property type="term" value="F:hydrolase activity"/>
    <property type="evidence" value="ECO:0007669"/>
    <property type="project" value="UniProtKB-KW"/>
</dbReference>
<dbReference type="FunFam" id="3.40.50.10810:FF:000014">
    <property type="entry name" value="SWI/SNF-related matrix-associated actin-dependent regulator of chromatin subfamily A containing DEAD/H box 1"/>
    <property type="match status" value="1"/>
</dbReference>